<dbReference type="HAMAP" id="MF_00473">
    <property type="entry name" value="G6P_isomerase"/>
    <property type="match status" value="1"/>
</dbReference>
<dbReference type="GO" id="GO:0004347">
    <property type="term" value="F:glucose-6-phosphate isomerase activity"/>
    <property type="evidence" value="ECO:0007669"/>
    <property type="project" value="UniProtKB-UniRule"/>
</dbReference>
<dbReference type="FunFam" id="3.40.50.10490:FF:000016">
    <property type="entry name" value="Glucose-6-phosphate isomerase"/>
    <property type="match status" value="1"/>
</dbReference>
<dbReference type="InterPro" id="IPR035482">
    <property type="entry name" value="SIS_PGI_2"/>
</dbReference>
<dbReference type="eggNOG" id="COG0166">
    <property type="taxonomic scope" value="Bacteria"/>
</dbReference>
<dbReference type="AlphaFoldDB" id="U7D6E9"/>
<evidence type="ECO:0000256" key="6">
    <source>
        <dbReference type="ARBA" id="ARBA00023235"/>
    </source>
</evidence>
<dbReference type="GO" id="GO:0006094">
    <property type="term" value="P:gluconeogenesis"/>
    <property type="evidence" value="ECO:0007669"/>
    <property type="project" value="UniProtKB-UniRule"/>
</dbReference>
<dbReference type="RefSeq" id="WP_022636325.1">
    <property type="nucleotide sequence ID" value="NZ_ASJR01000006.1"/>
</dbReference>
<dbReference type="PROSITE" id="PS51463">
    <property type="entry name" value="P_GLUCOSE_ISOMERASE_3"/>
    <property type="match status" value="1"/>
</dbReference>
<keyword evidence="3 8" id="KW-0312">Gluconeogenesis</keyword>
<name>U7D6E9_9BACT</name>
<dbReference type="PRINTS" id="PR00662">
    <property type="entry name" value="G6PISOMERASE"/>
</dbReference>
<dbReference type="STRING" id="1313304.CALK_0814"/>
<dbReference type="InterPro" id="IPR018189">
    <property type="entry name" value="Phosphoglucose_isomerase_CS"/>
</dbReference>
<dbReference type="PATRIC" id="fig|1313304.3.peg.781"/>
<feature type="active site" evidence="8">
    <location>
        <position position="419"/>
    </location>
</feature>
<comment type="pathway">
    <text evidence="8">Carbohydrate biosynthesis; gluconeogenesis.</text>
</comment>
<feature type="active site" description="Proton donor" evidence="8">
    <location>
        <position position="284"/>
    </location>
</feature>
<reference evidence="10 11" key="1">
    <citation type="journal article" date="2013" name="Environ. Microbiol.">
        <title>Genome analysis of Chitinivibrio alkaliphilus gen. nov., sp. nov., a novel extremely haloalkaliphilic anaerobic chitinolytic bacterium from the candidate phylum Termite Group 3.</title>
        <authorList>
            <person name="Sorokin D.Y."/>
            <person name="Gumerov V.M."/>
            <person name="Rakitin A.L."/>
            <person name="Beletsky A.V."/>
            <person name="Damste J.S."/>
            <person name="Muyzer G."/>
            <person name="Mardanov A.V."/>
            <person name="Ravin N.V."/>
        </authorList>
    </citation>
    <scope>NUCLEOTIDE SEQUENCE [LARGE SCALE GENOMIC DNA]</scope>
    <source>
        <strain evidence="10 11">ACht1</strain>
    </source>
</reference>
<dbReference type="PANTHER" id="PTHR11469:SF1">
    <property type="entry name" value="GLUCOSE-6-PHOSPHATE ISOMERASE"/>
    <property type="match status" value="1"/>
</dbReference>
<comment type="subcellular location">
    <subcellularLocation>
        <location evidence="8">Cytoplasm</location>
    </subcellularLocation>
</comment>
<dbReference type="InterPro" id="IPR035476">
    <property type="entry name" value="SIS_PGI_1"/>
</dbReference>
<dbReference type="CDD" id="cd05016">
    <property type="entry name" value="SIS_PGI_2"/>
    <property type="match status" value="1"/>
</dbReference>
<dbReference type="PROSITE" id="PS00174">
    <property type="entry name" value="P_GLUCOSE_ISOMERASE_2"/>
    <property type="match status" value="1"/>
</dbReference>
<sequence>MQKVCYDDSSLKSLISPDVYTSFADQLEAVETMLNKKTGPGNDFLGWLELPEEHSPSFLDSIQKQADDARQQCDVFICVGIGGSYLGAKAAIEFLSSTFPQQRTPEVLFAGHHVNSDYLKDLLSHIEGKRVIVNVISKSGTTTEPGITFRVLRKWMEDAYGQEEAARRIIATTDPEKGALRKLAERNGYRTFDIPDNVGGRFSVLTPVGLLPIAVAGIDIKELVSGAREAMKYCSGTDLTTNIAARYGVNRNCLLREGKTIEMLAAFQPQFTFVNEWWKQLFGESEGKDRTGIFPASVVYTTDLHSMGQWMQEGLRTIFETFLRVDETRETVEVPHFEDNEDNLGYLVGKSFEYVNEKAYEGTLKAHRDGGVPAATITVADRSADSLGQLFYFFEKTCAYSAYLLRVNPFNQPGVEAYKKNMFAFLGKPGFEDFE</sequence>
<dbReference type="OrthoDB" id="140919at2"/>
<dbReference type="GO" id="GO:0097367">
    <property type="term" value="F:carbohydrate derivative binding"/>
    <property type="evidence" value="ECO:0007669"/>
    <property type="project" value="InterPro"/>
</dbReference>
<proteinExistence type="inferred from homology"/>
<evidence type="ECO:0000256" key="4">
    <source>
        <dbReference type="ARBA" id="ARBA00022490"/>
    </source>
</evidence>
<dbReference type="EMBL" id="ASJR01000006">
    <property type="protein sequence ID" value="ERP32094.1"/>
    <property type="molecule type" value="Genomic_DNA"/>
</dbReference>
<dbReference type="InterPro" id="IPR001672">
    <property type="entry name" value="G6P_Isomerase"/>
</dbReference>
<dbReference type="UniPathway" id="UPA00138"/>
<dbReference type="PANTHER" id="PTHR11469">
    <property type="entry name" value="GLUCOSE-6-PHOSPHATE ISOMERASE"/>
    <property type="match status" value="1"/>
</dbReference>
<accession>U7D6E9</accession>
<dbReference type="GO" id="GO:0048029">
    <property type="term" value="F:monosaccharide binding"/>
    <property type="evidence" value="ECO:0007669"/>
    <property type="project" value="TreeGrafter"/>
</dbReference>
<dbReference type="EC" id="5.3.1.9" evidence="8"/>
<comment type="caution">
    <text evidence="8">Lacks conserved residue(s) required for the propagation of feature annotation.</text>
</comment>
<dbReference type="NCBIfam" id="NF010697">
    <property type="entry name" value="PRK14097.1"/>
    <property type="match status" value="1"/>
</dbReference>
<organism evidence="10 11">
    <name type="scientific">Chitinivibrio alkaliphilus ACht1</name>
    <dbReference type="NCBI Taxonomy" id="1313304"/>
    <lineage>
        <taxon>Bacteria</taxon>
        <taxon>Pseudomonadati</taxon>
        <taxon>Fibrobacterota</taxon>
        <taxon>Chitinivibrionia</taxon>
        <taxon>Chitinivibrionales</taxon>
        <taxon>Chitinivibrionaceae</taxon>
        <taxon>Chitinivibrio</taxon>
    </lineage>
</organism>
<evidence type="ECO:0000256" key="3">
    <source>
        <dbReference type="ARBA" id="ARBA00022432"/>
    </source>
</evidence>
<dbReference type="SUPFAM" id="SSF53697">
    <property type="entry name" value="SIS domain"/>
    <property type="match status" value="1"/>
</dbReference>
<comment type="catalytic activity">
    <reaction evidence="7 8 9">
        <text>alpha-D-glucose 6-phosphate = beta-D-fructose 6-phosphate</text>
        <dbReference type="Rhea" id="RHEA:11816"/>
        <dbReference type="ChEBI" id="CHEBI:57634"/>
        <dbReference type="ChEBI" id="CHEBI:58225"/>
        <dbReference type="EC" id="5.3.1.9"/>
    </reaction>
</comment>
<dbReference type="Gene3D" id="3.40.50.10490">
    <property type="entry name" value="Glucose-6-phosphate isomerase like protein, domain 1"/>
    <property type="match status" value="2"/>
</dbReference>
<dbReference type="InterPro" id="IPR046348">
    <property type="entry name" value="SIS_dom_sf"/>
</dbReference>
<evidence type="ECO:0000256" key="7">
    <source>
        <dbReference type="ARBA" id="ARBA00029321"/>
    </source>
</evidence>
<dbReference type="PROSITE" id="PS00765">
    <property type="entry name" value="P_GLUCOSE_ISOMERASE_1"/>
    <property type="match status" value="1"/>
</dbReference>
<dbReference type="GO" id="GO:0051156">
    <property type="term" value="P:glucose 6-phosphate metabolic process"/>
    <property type="evidence" value="ECO:0007669"/>
    <property type="project" value="TreeGrafter"/>
</dbReference>
<keyword evidence="5 8" id="KW-0324">Glycolysis</keyword>
<keyword evidence="6 8" id="KW-0413">Isomerase</keyword>
<evidence type="ECO:0000313" key="10">
    <source>
        <dbReference type="EMBL" id="ERP32094.1"/>
    </source>
</evidence>
<comment type="similarity">
    <text evidence="2 8 9">Belongs to the GPI family.</text>
</comment>
<evidence type="ECO:0000256" key="2">
    <source>
        <dbReference type="ARBA" id="ARBA00006604"/>
    </source>
</evidence>
<comment type="function">
    <text evidence="8">Catalyzes the reversible isomerization of glucose-6-phosphate to fructose-6-phosphate.</text>
</comment>
<evidence type="ECO:0000256" key="1">
    <source>
        <dbReference type="ARBA" id="ARBA00004926"/>
    </source>
</evidence>
<comment type="caution">
    <text evidence="10">The sequence shown here is derived from an EMBL/GenBank/DDBJ whole genome shotgun (WGS) entry which is preliminary data.</text>
</comment>
<keyword evidence="4 8" id="KW-0963">Cytoplasm</keyword>
<evidence type="ECO:0000256" key="9">
    <source>
        <dbReference type="RuleBase" id="RU000612"/>
    </source>
</evidence>
<dbReference type="GO" id="GO:0005829">
    <property type="term" value="C:cytosol"/>
    <property type="evidence" value="ECO:0007669"/>
    <property type="project" value="TreeGrafter"/>
</dbReference>
<evidence type="ECO:0000256" key="8">
    <source>
        <dbReference type="HAMAP-Rule" id="MF_00473"/>
    </source>
</evidence>
<dbReference type="Pfam" id="PF00342">
    <property type="entry name" value="PGI"/>
    <property type="match status" value="1"/>
</dbReference>
<keyword evidence="11" id="KW-1185">Reference proteome</keyword>
<evidence type="ECO:0000313" key="11">
    <source>
        <dbReference type="Proteomes" id="UP000017148"/>
    </source>
</evidence>
<evidence type="ECO:0000256" key="5">
    <source>
        <dbReference type="ARBA" id="ARBA00023152"/>
    </source>
</evidence>
<comment type="pathway">
    <text evidence="1 8 9">Carbohydrate degradation; glycolysis; D-glyceraldehyde 3-phosphate and glycerone phosphate from D-glucose: step 2/4.</text>
</comment>
<dbReference type="UniPathway" id="UPA00109">
    <property type="reaction ID" value="UER00181"/>
</dbReference>
<dbReference type="CDD" id="cd05015">
    <property type="entry name" value="SIS_PGI_1"/>
    <property type="match status" value="1"/>
</dbReference>
<protein>
    <recommendedName>
        <fullName evidence="8">Glucose-6-phosphate isomerase</fullName>
        <shortName evidence="8">GPI</shortName>
        <ecNumber evidence="8">5.3.1.9</ecNumber>
    </recommendedName>
    <alternativeName>
        <fullName evidence="8">Phosphoglucose isomerase</fullName>
        <shortName evidence="8">PGI</shortName>
    </alternativeName>
    <alternativeName>
        <fullName evidence="8">Phosphohexose isomerase</fullName>
        <shortName evidence="8">PHI</shortName>
    </alternativeName>
</protein>
<gene>
    <name evidence="8" type="primary">pgi</name>
    <name evidence="10" type="ORF">CALK_0814</name>
</gene>
<dbReference type="GO" id="GO:0006096">
    <property type="term" value="P:glycolytic process"/>
    <property type="evidence" value="ECO:0007669"/>
    <property type="project" value="UniProtKB-UniRule"/>
</dbReference>
<dbReference type="Proteomes" id="UP000017148">
    <property type="component" value="Unassembled WGS sequence"/>
</dbReference>